<proteinExistence type="predicted"/>
<dbReference type="InterPro" id="IPR009057">
    <property type="entry name" value="Homeodomain-like_sf"/>
</dbReference>
<name>A0A8S1E9D8_9PELO</name>
<dbReference type="SMART" id="SM00389">
    <property type="entry name" value="HOX"/>
    <property type="match status" value="1"/>
</dbReference>
<comment type="subcellular location">
    <subcellularLocation>
        <location evidence="1 5 6">Nucleus</location>
    </subcellularLocation>
</comment>
<keyword evidence="4 5" id="KW-0539">Nucleus</keyword>
<keyword evidence="2 5" id="KW-0238">DNA-binding</keyword>
<accession>A0A8S1E9D8</accession>
<dbReference type="AlphaFoldDB" id="A0A8S1E9D8"/>
<organism evidence="9 10">
    <name type="scientific">Caenorhabditis bovis</name>
    <dbReference type="NCBI Taxonomy" id="2654633"/>
    <lineage>
        <taxon>Eukaryota</taxon>
        <taxon>Metazoa</taxon>
        <taxon>Ecdysozoa</taxon>
        <taxon>Nematoda</taxon>
        <taxon>Chromadorea</taxon>
        <taxon>Rhabditida</taxon>
        <taxon>Rhabditina</taxon>
        <taxon>Rhabditomorpha</taxon>
        <taxon>Rhabditoidea</taxon>
        <taxon>Rhabditidae</taxon>
        <taxon>Peloderinae</taxon>
        <taxon>Caenorhabditis</taxon>
    </lineage>
</organism>
<evidence type="ECO:0000256" key="2">
    <source>
        <dbReference type="ARBA" id="ARBA00023125"/>
    </source>
</evidence>
<dbReference type="GO" id="GO:0005634">
    <property type="term" value="C:nucleus"/>
    <property type="evidence" value="ECO:0007669"/>
    <property type="project" value="UniProtKB-SubCell"/>
</dbReference>
<dbReference type="PROSITE" id="PS00027">
    <property type="entry name" value="HOMEOBOX_1"/>
    <property type="match status" value="1"/>
</dbReference>
<comment type="caution">
    <text evidence="9">The sequence shown here is derived from an EMBL/GenBank/DDBJ whole genome shotgun (WGS) entry which is preliminary data.</text>
</comment>
<dbReference type="Proteomes" id="UP000494206">
    <property type="component" value="Unassembled WGS sequence"/>
</dbReference>
<dbReference type="CDD" id="cd00086">
    <property type="entry name" value="homeodomain"/>
    <property type="match status" value="1"/>
</dbReference>
<evidence type="ECO:0000313" key="9">
    <source>
        <dbReference type="EMBL" id="CAB3396591.1"/>
    </source>
</evidence>
<protein>
    <recommendedName>
        <fullName evidence="8">Homeobox domain-containing protein</fullName>
    </recommendedName>
</protein>
<sequence length="229" mass="26295">MFNEGPSETFSPSQAPQQCFPNPSTHYSAKSDTDATAEQFPAFYNYNMCASSSMAYQQLNPYGMYWWPQHDQTGYYAMISPQMNGFAGASECVPIPITMIPSSMEKPTTAKPKGGRVPYSAEQLAILRRRFEQNDRIEIKERTELSKIIGLTPHQIKVWFQNRRFKVRREQEKLLRKTTDEIDEKLQKCESFTSAESSQISPNSNYISETILSPMVNIQHYYVPTECDP</sequence>
<dbReference type="EMBL" id="CADEPM010000001">
    <property type="protein sequence ID" value="CAB3396591.1"/>
    <property type="molecule type" value="Genomic_DNA"/>
</dbReference>
<gene>
    <name evidence="9" type="ORF">CBOVIS_LOCUS119</name>
</gene>
<keyword evidence="10" id="KW-1185">Reference proteome</keyword>
<feature type="DNA-binding region" description="Homeobox" evidence="5">
    <location>
        <begin position="112"/>
        <end position="171"/>
    </location>
</feature>
<feature type="domain" description="Homeobox" evidence="8">
    <location>
        <begin position="110"/>
        <end position="170"/>
    </location>
</feature>
<dbReference type="Gene3D" id="1.10.10.60">
    <property type="entry name" value="Homeodomain-like"/>
    <property type="match status" value="1"/>
</dbReference>
<dbReference type="GO" id="GO:0000981">
    <property type="term" value="F:DNA-binding transcription factor activity, RNA polymerase II-specific"/>
    <property type="evidence" value="ECO:0007669"/>
    <property type="project" value="InterPro"/>
</dbReference>
<keyword evidence="3 5" id="KW-0371">Homeobox</keyword>
<dbReference type="PANTHER" id="PTHR24327:SF84">
    <property type="entry name" value="HOMEOBOX PROTEIN CEH-51"/>
    <property type="match status" value="1"/>
</dbReference>
<dbReference type="OrthoDB" id="1867783at2759"/>
<dbReference type="PRINTS" id="PR00031">
    <property type="entry name" value="HTHREPRESSR"/>
</dbReference>
<evidence type="ECO:0000256" key="5">
    <source>
        <dbReference type="PROSITE-ProRule" id="PRU00108"/>
    </source>
</evidence>
<dbReference type="Pfam" id="PF00046">
    <property type="entry name" value="Homeodomain"/>
    <property type="match status" value="1"/>
</dbReference>
<dbReference type="InterPro" id="IPR017970">
    <property type="entry name" value="Homeobox_CS"/>
</dbReference>
<dbReference type="InterPro" id="IPR001356">
    <property type="entry name" value="HD"/>
</dbReference>
<dbReference type="PROSITE" id="PS50071">
    <property type="entry name" value="HOMEOBOX_2"/>
    <property type="match status" value="1"/>
</dbReference>
<dbReference type="InterPro" id="IPR000047">
    <property type="entry name" value="HTH_motif"/>
</dbReference>
<evidence type="ECO:0000256" key="3">
    <source>
        <dbReference type="ARBA" id="ARBA00023155"/>
    </source>
</evidence>
<dbReference type="PANTHER" id="PTHR24327">
    <property type="entry name" value="HOMEOBOX PROTEIN"/>
    <property type="match status" value="1"/>
</dbReference>
<evidence type="ECO:0000256" key="4">
    <source>
        <dbReference type="ARBA" id="ARBA00023242"/>
    </source>
</evidence>
<evidence type="ECO:0000256" key="7">
    <source>
        <dbReference type="SAM" id="MobiDB-lite"/>
    </source>
</evidence>
<feature type="region of interest" description="Disordered" evidence="7">
    <location>
        <begin position="1"/>
        <end position="32"/>
    </location>
</feature>
<evidence type="ECO:0000259" key="8">
    <source>
        <dbReference type="PROSITE" id="PS50071"/>
    </source>
</evidence>
<evidence type="ECO:0000256" key="6">
    <source>
        <dbReference type="RuleBase" id="RU000682"/>
    </source>
</evidence>
<reference evidence="9 10" key="1">
    <citation type="submission" date="2020-04" db="EMBL/GenBank/DDBJ databases">
        <authorList>
            <person name="Laetsch R D."/>
            <person name="Stevens L."/>
            <person name="Kumar S."/>
            <person name="Blaxter L. M."/>
        </authorList>
    </citation>
    <scope>NUCLEOTIDE SEQUENCE [LARGE SCALE GENOMIC DNA]</scope>
</reference>
<dbReference type="GO" id="GO:0000978">
    <property type="term" value="F:RNA polymerase II cis-regulatory region sequence-specific DNA binding"/>
    <property type="evidence" value="ECO:0007669"/>
    <property type="project" value="TreeGrafter"/>
</dbReference>
<dbReference type="SUPFAM" id="SSF46689">
    <property type="entry name" value="Homeodomain-like"/>
    <property type="match status" value="1"/>
</dbReference>
<evidence type="ECO:0000256" key="1">
    <source>
        <dbReference type="ARBA" id="ARBA00004123"/>
    </source>
</evidence>
<evidence type="ECO:0000313" key="10">
    <source>
        <dbReference type="Proteomes" id="UP000494206"/>
    </source>
</evidence>
<dbReference type="InterPro" id="IPR050460">
    <property type="entry name" value="Distal-less_Homeobox_TF"/>
</dbReference>